<feature type="transmembrane region" description="Helical" evidence="8">
    <location>
        <begin position="244"/>
        <end position="268"/>
    </location>
</feature>
<keyword evidence="1" id="KW-1003">Cell membrane</keyword>
<accession>A0A7W4YWA1</accession>
<comment type="caution">
    <text evidence="10">The sequence shown here is derived from an EMBL/GenBank/DDBJ whole genome shotgun (WGS) entry which is preliminary data.</text>
</comment>
<dbReference type="InterPro" id="IPR029044">
    <property type="entry name" value="Nucleotide-diphossugar_trans"/>
</dbReference>
<keyword evidence="6 8" id="KW-1133">Transmembrane helix</keyword>
<feature type="domain" description="Glycosyltransferase 2-like" evidence="9">
    <location>
        <begin position="13"/>
        <end position="151"/>
    </location>
</feature>
<dbReference type="CDD" id="cd04187">
    <property type="entry name" value="DPM1_like_bac"/>
    <property type="match status" value="1"/>
</dbReference>
<dbReference type="RefSeq" id="WP_183449191.1">
    <property type="nucleotide sequence ID" value="NZ_JACHWB010000002.1"/>
</dbReference>
<dbReference type="EMBL" id="JACHWB010000002">
    <property type="protein sequence ID" value="MBB3018711.1"/>
    <property type="molecule type" value="Genomic_DNA"/>
</dbReference>
<dbReference type="PANTHER" id="PTHR48090">
    <property type="entry name" value="UNDECAPRENYL-PHOSPHATE 4-DEOXY-4-FORMAMIDO-L-ARABINOSE TRANSFERASE-RELATED"/>
    <property type="match status" value="1"/>
</dbReference>
<dbReference type="Proteomes" id="UP000532010">
    <property type="component" value="Unassembled WGS sequence"/>
</dbReference>
<dbReference type="AlphaFoldDB" id="A0A7W4YWA1"/>
<keyword evidence="5" id="KW-0448">Lipopolysaccharide biosynthesis</keyword>
<evidence type="ECO:0000256" key="3">
    <source>
        <dbReference type="ARBA" id="ARBA00022679"/>
    </source>
</evidence>
<evidence type="ECO:0000313" key="11">
    <source>
        <dbReference type="Proteomes" id="UP000532010"/>
    </source>
</evidence>
<dbReference type="EC" id="2.4.2.53" evidence="10"/>
<proteinExistence type="predicted"/>
<organism evidence="10 11">
    <name type="scientific">Microvirga lupini</name>
    <dbReference type="NCBI Taxonomy" id="420324"/>
    <lineage>
        <taxon>Bacteria</taxon>
        <taxon>Pseudomonadati</taxon>
        <taxon>Pseudomonadota</taxon>
        <taxon>Alphaproteobacteria</taxon>
        <taxon>Hyphomicrobiales</taxon>
        <taxon>Methylobacteriaceae</taxon>
        <taxon>Microvirga</taxon>
    </lineage>
</organism>
<dbReference type="InterPro" id="IPR001173">
    <property type="entry name" value="Glyco_trans_2-like"/>
</dbReference>
<evidence type="ECO:0000256" key="1">
    <source>
        <dbReference type="ARBA" id="ARBA00022475"/>
    </source>
</evidence>
<evidence type="ECO:0000256" key="8">
    <source>
        <dbReference type="SAM" id="Phobius"/>
    </source>
</evidence>
<evidence type="ECO:0000256" key="4">
    <source>
        <dbReference type="ARBA" id="ARBA00022692"/>
    </source>
</evidence>
<dbReference type="Gene3D" id="3.90.550.10">
    <property type="entry name" value="Spore Coat Polysaccharide Biosynthesis Protein SpsA, Chain A"/>
    <property type="match status" value="1"/>
</dbReference>
<keyword evidence="3 10" id="KW-0808">Transferase</keyword>
<evidence type="ECO:0000256" key="5">
    <source>
        <dbReference type="ARBA" id="ARBA00022985"/>
    </source>
</evidence>
<sequence>MTSDLVDKQITVSVVVPVYSGSKYLHALFEEIQALRDRWVNEKAPMSLVEVIFVDDAAVDTSPEIIDQLSQQHSWVTAIHLARNFGQHPATIAGILHTSGDWIVTLDEDLQHPPAYIDELFREVAGSSYDVVYAKAESKVHENYTRDLGSSLYKRLIEKLSGIPNIRSFNSFRLIRGSVGRAAGSVCSHDTYFDVALSWFTQRVGIVPMRLKDHRFIQEGKSGYKLSKLLSHARRMLMSSGAKVSRIGGASGLLILGASLVFGLILLLRKIFFPETILVGGWTSLILAVVFFGGIITFLIGVALEYLSFLVTNAHGRPIFFIVDRKMDEVLVKYYAPEEP</sequence>
<protein>
    <submittedName>
        <fullName evidence="10">Undecaprenyl-phosphate 4-deoxy-4-formamido-L-arabinose transferase</fullName>
        <ecNumber evidence="10">2.4.2.53</ecNumber>
    </submittedName>
</protein>
<dbReference type="GO" id="GO:0005886">
    <property type="term" value="C:plasma membrane"/>
    <property type="evidence" value="ECO:0007669"/>
    <property type="project" value="TreeGrafter"/>
</dbReference>
<name>A0A7W4YWA1_9HYPH</name>
<keyword evidence="7 8" id="KW-0472">Membrane</keyword>
<evidence type="ECO:0000256" key="6">
    <source>
        <dbReference type="ARBA" id="ARBA00022989"/>
    </source>
</evidence>
<feature type="transmembrane region" description="Helical" evidence="8">
    <location>
        <begin position="280"/>
        <end position="307"/>
    </location>
</feature>
<evidence type="ECO:0000256" key="7">
    <source>
        <dbReference type="ARBA" id="ARBA00023136"/>
    </source>
</evidence>
<gene>
    <name evidence="10" type="ORF">FHR70_001765</name>
</gene>
<keyword evidence="11" id="KW-1185">Reference proteome</keyword>
<evidence type="ECO:0000259" key="9">
    <source>
        <dbReference type="Pfam" id="PF00535"/>
    </source>
</evidence>
<reference evidence="10 11" key="1">
    <citation type="submission" date="2020-08" db="EMBL/GenBank/DDBJ databases">
        <title>The Agave Microbiome: Exploring the role of microbial communities in plant adaptations to desert environments.</title>
        <authorList>
            <person name="Partida-Martinez L.P."/>
        </authorList>
    </citation>
    <scope>NUCLEOTIDE SEQUENCE [LARGE SCALE GENOMIC DNA]</scope>
    <source>
        <strain evidence="10 11">AT3.9</strain>
    </source>
</reference>
<evidence type="ECO:0000313" key="10">
    <source>
        <dbReference type="EMBL" id="MBB3018711.1"/>
    </source>
</evidence>
<keyword evidence="4 8" id="KW-0812">Transmembrane</keyword>
<dbReference type="PANTHER" id="PTHR48090:SF3">
    <property type="entry name" value="UNDECAPRENYL-PHOSPHATE 4-DEOXY-4-FORMAMIDO-L-ARABINOSE TRANSFERASE"/>
    <property type="match status" value="1"/>
</dbReference>
<keyword evidence="2 10" id="KW-0328">Glycosyltransferase</keyword>
<dbReference type="Pfam" id="PF00535">
    <property type="entry name" value="Glycos_transf_2"/>
    <property type="match status" value="1"/>
</dbReference>
<evidence type="ECO:0000256" key="2">
    <source>
        <dbReference type="ARBA" id="ARBA00022676"/>
    </source>
</evidence>
<dbReference type="SUPFAM" id="SSF53448">
    <property type="entry name" value="Nucleotide-diphospho-sugar transferases"/>
    <property type="match status" value="1"/>
</dbReference>
<dbReference type="GO" id="GO:0009103">
    <property type="term" value="P:lipopolysaccharide biosynthetic process"/>
    <property type="evidence" value="ECO:0007669"/>
    <property type="project" value="UniProtKB-KW"/>
</dbReference>
<dbReference type="GO" id="GO:0099621">
    <property type="term" value="F:undecaprenyl-phosphate 4-deoxy-4-formamido-L-arabinose transferase activity"/>
    <property type="evidence" value="ECO:0007669"/>
    <property type="project" value="UniProtKB-EC"/>
</dbReference>
<dbReference type="InterPro" id="IPR050256">
    <property type="entry name" value="Glycosyltransferase_2"/>
</dbReference>